<dbReference type="PANTHER" id="PTHR48081:SF30">
    <property type="entry name" value="ACETYL-HYDROLASE LIPR-RELATED"/>
    <property type="match status" value="1"/>
</dbReference>
<evidence type="ECO:0000313" key="5">
    <source>
        <dbReference type="Proteomes" id="UP000441586"/>
    </source>
</evidence>
<proteinExistence type="inferred from homology"/>
<organism evidence="4 5">
    <name type="scientific">Parasedimentitalea maritima</name>
    <dbReference type="NCBI Taxonomy" id="2578117"/>
    <lineage>
        <taxon>Bacteria</taxon>
        <taxon>Pseudomonadati</taxon>
        <taxon>Pseudomonadota</taxon>
        <taxon>Alphaproteobacteria</taxon>
        <taxon>Rhodobacterales</taxon>
        <taxon>Paracoccaceae</taxon>
        <taxon>Parasedimentitalea</taxon>
    </lineage>
</organism>
<evidence type="ECO:0000256" key="1">
    <source>
        <dbReference type="ARBA" id="ARBA00010515"/>
    </source>
</evidence>
<evidence type="ECO:0000256" key="2">
    <source>
        <dbReference type="ARBA" id="ARBA00022801"/>
    </source>
</evidence>
<reference evidence="4 5" key="1">
    <citation type="submission" date="2019-12" db="EMBL/GenBank/DDBJ databases">
        <authorList>
            <person name="Zhang Y.-J."/>
        </authorList>
    </citation>
    <scope>NUCLEOTIDE SEQUENCE [LARGE SCALE GENOMIC DNA]</scope>
    <source>
        <strain evidence="4 5">H18S-6</strain>
    </source>
</reference>
<name>A0A6A4RLJ9_9RHOB</name>
<evidence type="ECO:0000313" key="4">
    <source>
        <dbReference type="EMBL" id="KAE9632795.1"/>
    </source>
</evidence>
<comment type="caution">
    <text evidence="4">The sequence shown here is derived from an EMBL/GenBank/DDBJ whole genome shotgun (WGS) entry which is preliminary data.</text>
</comment>
<feature type="domain" description="Alpha/beta hydrolase fold-3" evidence="3">
    <location>
        <begin position="129"/>
        <end position="329"/>
    </location>
</feature>
<evidence type="ECO:0000259" key="3">
    <source>
        <dbReference type="Pfam" id="PF07859"/>
    </source>
</evidence>
<dbReference type="AlphaFoldDB" id="A0A6A4RLJ9"/>
<dbReference type="SUPFAM" id="SSF53474">
    <property type="entry name" value="alpha/beta-Hydrolases"/>
    <property type="match status" value="1"/>
</dbReference>
<dbReference type="InterPro" id="IPR013094">
    <property type="entry name" value="AB_hydrolase_3"/>
</dbReference>
<dbReference type="PANTHER" id="PTHR48081">
    <property type="entry name" value="AB HYDROLASE SUPERFAMILY PROTEIN C4A8.06C"/>
    <property type="match status" value="1"/>
</dbReference>
<dbReference type="EMBL" id="WSFO01000001">
    <property type="protein sequence ID" value="KAE9632795.1"/>
    <property type="molecule type" value="Genomic_DNA"/>
</dbReference>
<keyword evidence="2 4" id="KW-0378">Hydrolase</keyword>
<sequence length="358" mass="38518">MHLFKTASAAASFTLSVFVGTPLVSQELPSIYPGVTTLGERTIPAPVGLSPEMLEVVKERQIPPFIPAPNNTDDWLKFQAMFDKAGVELGLAAVAHNEATYEVKDIAGVRTYVVTPKKVNDRWGDRVFVHIHGGAWVFGGGDSALREAVWAASGLGVRVISVDYRRPPLHPFPAAIEDSVAVWQEILKTQDNSQTALIGTSAGGNISLGTVLRLKELGLPLPGAIFAGTPSTDLQNISDTWRTLEGLDPLGARKEGGVIQGAIDLYVGTSDPSNPLLSPINGNLNGFPPTILISGTRDILLSDTVRMHRALRGAGATADLHVYDGQAHADYMQNLLRPVPEATDAQRELYEFFDTHLK</sequence>
<dbReference type="InterPro" id="IPR029058">
    <property type="entry name" value="AB_hydrolase_fold"/>
</dbReference>
<gene>
    <name evidence="4" type="ORF">GP644_03205</name>
</gene>
<dbReference type="InterPro" id="IPR050300">
    <property type="entry name" value="GDXG_lipolytic_enzyme"/>
</dbReference>
<dbReference type="Pfam" id="PF07859">
    <property type="entry name" value="Abhydrolase_3"/>
    <property type="match status" value="1"/>
</dbReference>
<dbReference type="Gene3D" id="3.40.50.1820">
    <property type="entry name" value="alpha/beta hydrolase"/>
    <property type="match status" value="1"/>
</dbReference>
<dbReference type="RefSeq" id="WP_158976985.1">
    <property type="nucleotide sequence ID" value="NZ_WSFO01000001.1"/>
</dbReference>
<dbReference type="Proteomes" id="UP000441586">
    <property type="component" value="Unassembled WGS sequence"/>
</dbReference>
<protein>
    <submittedName>
        <fullName evidence="4">Alpha/beta hydrolase fold domain-containing protein</fullName>
    </submittedName>
</protein>
<accession>A0A6A4RLJ9</accession>
<dbReference type="GO" id="GO:0004806">
    <property type="term" value="F:triacylglycerol lipase activity"/>
    <property type="evidence" value="ECO:0007669"/>
    <property type="project" value="TreeGrafter"/>
</dbReference>
<comment type="similarity">
    <text evidence="1">Belongs to the 'GDXG' lipolytic enzyme family.</text>
</comment>